<evidence type="ECO:0000256" key="2">
    <source>
        <dbReference type="ARBA" id="ARBA00009191"/>
    </source>
</evidence>
<dbReference type="SUPFAM" id="SSF63829">
    <property type="entry name" value="Calcium-dependent phosphotriesterase"/>
    <property type="match status" value="1"/>
</dbReference>
<dbReference type="GO" id="GO:0016787">
    <property type="term" value="F:hydrolase activity"/>
    <property type="evidence" value="ECO:0007669"/>
    <property type="project" value="TreeGrafter"/>
</dbReference>
<evidence type="ECO:0000256" key="3">
    <source>
        <dbReference type="ARBA" id="ARBA00022554"/>
    </source>
</evidence>
<dbReference type="Pfam" id="PF20067">
    <property type="entry name" value="SSL_N"/>
    <property type="match status" value="1"/>
</dbReference>
<reference evidence="6" key="1">
    <citation type="submission" date="2020-09" db="EMBL/GenBank/DDBJ databases">
        <title>Genome-Enabled Discovery of Anthraquinone Biosynthesis in Senna tora.</title>
        <authorList>
            <person name="Kang S.-H."/>
            <person name="Pandey R.P."/>
            <person name="Lee C.-M."/>
            <person name="Sim J.-S."/>
            <person name="Jeong J.-T."/>
            <person name="Choi B.-S."/>
            <person name="Jung M."/>
            <person name="Ginzburg D."/>
            <person name="Zhao K."/>
            <person name="Won S.Y."/>
            <person name="Oh T.-J."/>
            <person name="Yu Y."/>
            <person name="Kim N.-H."/>
            <person name="Lee O.R."/>
            <person name="Lee T.-H."/>
            <person name="Bashyal P."/>
            <person name="Kim T.-S."/>
            <person name="Lee W.-H."/>
            <person name="Kawkins C."/>
            <person name="Kim C.-K."/>
            <person name="Kim J.S."/>
            <person name="Ahn B.O."/>
            <person name="Rhee S.Y."/>
            <person name="Sohng J.K."/>
        </authorList>
    </citation>
    <scope>NUCLEOTIDE SEQUENCE</scope>
    <source>
        <tissue evidence="6">Leaf</tissue>
    </source>
</reference>
<dbReference type="OrthoDB" id="5307922at2759"/>
<sequence length="367" mass="40197">MGWFAACSSLVLVGLVALVVQILYFSPIQDPILLENSPLSSPIASPIPINNKLQTVIKLGEGLVKDPEDVSVDKDGVLYACSRDGWILRLHRNGSWEHWKNLHSSTMLGTTITTQGDLIVCDADKGLLKIKEDGVTVLVSQVKGSKLSFADDVIEASDGSLYFSVASTKFDFHNWYLDLLEARPHGQLLKYNPITNQTSILMDNLGFANGVALSKDEHYLVICESWKYSCLRHWLKGEKKGKTETFLENLPGAPDNINLAPDGTFWLALLQGSPEGLGFVHSSKILKHVVASFPSLIEVMKGGLYKKAMVANVGGDGQIIRMFDDNEGKVMNVLTSAVEFEDHLYLASLNGNFIGKLPLPKLAAPTN</sequence>
<comment type="subcellular location">
    <subcellularLocation>
        <location evidence="1">Vacuole</location>
    </subcellularLocation>
</comment>
<feature type="domain" description="Strictosidine synthase conserved region" evidence="5">
    <location>
        <begin position="155"/>
        <end position="238"/>
    </location>
</feature>
<evidence type="ECO:0000256" key="1">
    <source>
        <dbReference type="ARBA" id="ARBA00004116"/>
    </source>
</evidence>
<dbReference type="PANTHER" id="PTHR10426:SF68">
    <property type="entry name" value="OS07G0614000 PROTEIN"/>
    <property type="match status" value="1"/>
</dbReference>
<dbReference type="Proteomes" id="UP000634136">
    <property type="component" value="Unassembled WGS sequence"/>
</dbReference>
<dbReference type="EMBL" id="JAAIUW010000003">
    <property type="protein sequence ID" value="KAF7837541.1"/>
    <property type="molecule type" value="Genomic_DNA"/>
</dbReference>
<name>A0A835CDI3_9FABA</name>
<evidence type="ECO:0000259" key="5">
    <source>
        <dbReference type="Pfam" id="PF03088"/>
    </source>
</evidence>
<dbReference type="InterPro" id="IPR018119">
    <property type="entry name" value="Strictosidine_synth_cons-reg"/>
</dbReference>
<accession>A0A835CDI3</accession>
<comment type="similarity">
    <text evidence="2">Belongs to the strictosidine synthase family.</text>
</comment>
<dbReference type="GO" id="GO:0012505">
    <property type="term" value="C:endomembrane system"/>
    <property type="evidence" value="ECO:0007669"/>
    <property type="project" value="TreeGrafter"/>
</dbReference>
<proteinExistence type="inferred from homology"/>
<protein>
    <submittedName>
        <fullName evidence="6">Protein STRICTOSIDINE SYNTHASE-LIKE 4-like</fullName>
    </submittedName>
</protein>
<dbReference type="PANTHER" id="PTHR10426">
    <property type="entry name" value="STRICTOSIDINE SYNTHASE-RELATED"/>
    <property type="match status" value="1"/>
</dbReference>
<dbReference type="Pfam" id="PF03088">
    <property type="entry name" value="Str_synth"/>
    <property type="match status" value="1"/>
</dbReference>
<dbReference type="InterPro" id="IPR011042">
    <property type="entry name" value="6-blade_b-propeller_TolB-like"/>
</dbReference>
<evidence type="ECO:0000313" key="6">
    <source>
        <dbReference type="EMBL" id="KAF7837541.1"/>
    </source>
</evidence>
<gene>
    <name evidence="6" type="ORF">G2W53_006023</name>
</gene>
<dbReference type="AlphaFoldDB" id="A0A835CDI3"/>
<dbReference type="Gene3D" id="2.120.10.30">
    <property type="entry name" value="TolB, C-terminal domain"/>
    <property type="match status" value="1"/>
</dbReference>
<dbReference type="FunFam" id="2.120.10.30:FF:000066">
    <property type="entry name" value="ABC transporter permease protein"/>
    <property type="match status" value="1"/>
</dbReference>
<organism evidence="6 7">
    <name type="scientific">Senna tora</name>
    <dbReference type="NCBI Taxonomy" id="362788"/>
    <lineage>
        <taxon>Eukaryota</taxon>
        <taxon>Viridiplantae</taxon>
        <taxon>Streptophyta</taxon>
        <taxon>Embryophyta</taxon>
        <taxon>Tracheophyta</taxon>
        <taxon>Spermatophyta</taxon>
        <taxon>Magnoliopsida</taxon>
        <taxon>eudicotyledons</taxon>
        <taxon>Gunneridae</taxon>
        <taxon>Pentapetalae</taxon>
        <taxon>rosids</taxon>
        <taxon>fabids</taxon>
        <taxon>Fabales</taxon>
        <taxon>Fabaceae</taxon>
        <taxon>Caesalpinioideae</taxon>
        <taxon>Cassia clade</taxon>
        <taxon>Senna</taxon>
    </lineage>
</organism>
<keyword evidence="7" id="KW-1185">Reference proteome</keyword>
<evidence type="ECO:0000313" key="7">
    <source>
        <dbReference type="Proteomes" id="UP000634136"/>
    </source>
</evidence>
<dbReference type="GO" id="GO:0005773">
    <property type="term" value="C:vacuole"/>
    <property type="evidence" value="ECO:0007669"/>
    <property type="project" value="UniProtKB-SubCell"/>
</dbReference>
<comment type="caution">
    <text evidence="6">The sequence shown here is derived from an EMBL/GenBank/DDBJ whole genome shotgun (WGS) entry which is preliminary data.</text>
</comment>
<keyword evidence="3" id="KW-0926">Vacuole</keyword>
<keyword evidence="4" id="KW-0325">Glycoprotein</keyword>
<evidence type="ECO:0000256" key="4">
    <source>
        <dbReference type="ARBA" id="ARBA00023180"/>
    </source>
</evidence>